<feature type="compositionally biased region" description="Acidic residues" evidence="1">
    <location>
        <begin position="266"/>
        <end position="281"/>
    </location>
</feature>
<accession>A0A2T0Q7P2</accession>
<evidence type="ECO:0000256" key="2">
    <source>
        <dbReference type="SAM" id="Phobius"/>
    </source>
</evidence>
<dbReference type="OrthoDB" id="5116229at2"/>
<reference evidence="3 4" key="1">
    <citation type="submission" date="2018-03" db="EMBL/GenBank/DDBJ databases">
        <title>Genomic Encyclopedia of Archaeal and Bacterial Type Strains, Phase II (KMG-II): from individual species to whole genera.</title>
        <authorList>
            <person name="Goeker M."/>
        </authorList>
    </citation>
    <scope>NUCLEOTIDE SEQUENCE [LARGE SCALE GENOMIC DNA]</scope>
    <source>
        <strain evidence="3 4">DSM 45601</strain>
    </source>
</reference>
<evidence type="ECO:0000313" key="4">
    <source>
        <dbReference type="Proteomes" id="UP000237846"/>
    </source>
</evidence>
<dbReference type="AlphaFoldDB" id="A0A2T0Q7P2"/>
<dbReference type="EMBL" id="PVZC01000003">
    <property type="protein sequence ID" value="PRX99860.1"/>
    <property type="molecule type" value="Genomic_DNA"/>
</dbReference>
<feature type="transmembrane region" description="Helical" evidence="2">
    <location>
        <begin position="41"/>
        <end position="63"/>
    </location>
</feature>
<comment type="caution">
    <text evidence="3">The sequence shown here is derived from an EMBL/GenBank/DDBJ whole genome shotgun (WGS) entry which is preliminary data.</text>
</comment>
<gene>
    <name evidence="3" type="ORF">CLV72_103467</name>
</gene>
<organism evidence="3 4">
    <name type="scientific">Allonocardiopsis opalescens</name>
    <dbReference type="NCBI Taxonomy" id="1144618"/>
    <lineage>
        <taxon>Bacteria</taxon>
        <taxon>Bacillati</taxon>
        <taxon>Actinomycetota</taxon>
        <taxon>Actinomycetes</taxon>
        <taxon>Streptosporangiales</taxon>
        <taxon>Allonocardiopsis</taxon>
    </lineage>
</organism>
<proteinExistence type="predicted"/>
<dbReference type="RefSeq" id="WP_146159433.1">
    <property type="nucleotide sequence ID" value="NZ_PVZC01000003.1"/>
</dbReference>
<dbReference type="InterPro" id="IPR006311">
    <property type="entry name" value="TAT_signal"/>
</dbReference>
<feature type="region of interest" description="Disordered" evidence="1">
    <location>
        <begin position="246"/>
        <end position="293"/>
    </location>
</feature>
<keyword evidence="2" id="KW-1133">Transmembrane helix</keyword>
<keyword evidence="4" id="KW-1185">Reference proteome</keyword>
<evidence type="ECO:0000256" key="1">
    <source>
        <dbReference type="SAM" id="MobiDB-lite"/>
    </source>
</evidence>
<evidence type="ECO:0000313" key="3">
    <source>
        <dbReference type="EMBL" id="PRX99860.1"/>
    </source>
</evidence>
<name>A0A2T0Q7P2_9ACTN</name>
<feature type="compositionally biased region" description="Basic and acidic residues" evidence="1">
    <location>
        <begin position="248"/>
        <end position="265"/>
    </location>
</feature>
<protein>
    <submittedName>
        <fullName evidence="3">Uncharacterized protein</fullName>
    </submittedName>
</protein>
<sequence>MTNTPVPEKDLPAARFAQRKDHLMSEIERDARPGRRRLGRWAVGAAGALVLAGGGAAVATYVWDGGGAPVATQLSCHTSGEGPGSGNDISWMWQTTDQDPVDFCREQWLAGAIRTELDGDGMLHGEPRDPGRLVACIDEGGWVGVYPLAAGECADIGLEPVREATETERAEAVAVRALAQELHETAQPVDECIPLADLGARMEEALDRHGLDHWTVAPPPGGAVDCGMAVPNDARDRIELFRYVPDTPEYRERYPEEFDEARPADGDDSADEEEPTGEPEGDTVVNLDGGAPE</sequence>
<dbReference type="PROSITE" id="PS51318">
    <property type="entry name" value="TAT"/>
    <property type="match status" value="1"/>
</dbReference>
<dbReference type="Proteomes" id="UP000237846">
    <property type="component" value="Unassembled WGS sequence"/>
</dbReference>
<keyword evidence="2" id="KW-0812">Transmembrane</keyword>
<keyword evidence="2" id="KW-0472">Membrane</keyword>